<keyword evidence="1" id="KW-0472">Membrane</keyword>
<keyword evidence="1" id="KW-1133">Transmembrane helix</keyword>
<reference evidence="2" key="1">
    <citation type="submission" date="2022-08" db="EMBL/GenBank/DDBJ databases">
        <title>Complete genome sequence of 14 non-tuberculosis mycobacteria type-strains.</title>
        <authorList>
            <person name="Igarashi Y."/>
            <person name="Osugi A."/>
            <person name="Mitarai S."/>
        </authorList>
    </citation>
    <scope>NUCLEOTIDE SEQUENCE</scope>
    <source>
        <strain evidence="2">DSM 45575</strain>
    </source>
</reference>
<accession>A0ABY3TXI6</accession>
<keyword evidence="1" id="KW-0812">Transmembrane</keyword>
<gene>
    <name evidence="2" type="ORF">MIU77_16330</name>
</gene>
<feature type="transmembrane region" description="Helical" evidence="1">
    <location>
        <begin position="136"/>
        <end position="156"/>
    </location>
</feature>
<proteinExistence type="predicted"/>
<evidence type="ECO:0000256" key="1">
    <source>
        <dbReference type="SAM" id="Phobius"/>
    </source>
</evidence>
<dbReference type="RefSeq" id="WP_240170658.1">
    <property type="nucleotide sequence ID" value="NZ_CP092365.1"/>
</dbReference>
<sequence>MADSARIAAVVAILGVAVLFGTDMFCAVVLRPALAHLEDGPLASATGFMHAYGDRRMPVFGIVGGLGAGLSAAVAAGARQWVPACAAGFAVAVLLGWLLVYRRISAPINRELTAATTRGCPPGRARQLQIAWDRVITVRTVLQGVALTALCAALAWPATVPTGNPT</sequence>
<protein>
    <submittedName>
        <fullName evidence="2">DUF1772 domain-containing protein</fullName>
    </submittedName>
</protein>
<organism evidence="2 3">
    <name type="scientific">Mycolicibacillus parakoreensis</name>
    <dbReference type="NCBI Taxonomy" id="1069221"/>
    <lineage>
        <taxon>Bacteria</taxon>
        <taxon>Bacillati</taxon>
        <taxon>Actinomycetota</taxon>
        <taxon>Actinomycetes</taxon>
        <taxon>Mycobacteriales</taxon>
        <taxon>Mycobacteriaceae</taxon>
        <taxon>Mycolicibacillus</taxon>
    </lineage>
</organism>
<feature type="transmembrane region" description="Helical" evidence="1">
    <location>
        <begin position="6"/>
        <end position="30"/>
    </location>
</feature>
<evidence type="ECO:0000313" key="3">
    <source>
        <dbReference type="Proteomes" id="UP001055200"/>
    </source>
</evidence>
<keyword evidence="3" id="KW-1185">Reference proteome</keyword>
<dbReference type="EMBL" id="CP092365">
    <property type="protein sequence ID" value="ULN52385.1"/>
    <property type="molecule type" value="Genomic_DNA"/>
</dbReference>
<feature type="transmembrane region" description="Helical" evidence="1">
    <location>
        <begin position="81"/>
        <end position="100"/>
    </location>
</feature>
<name>A0ABY3TXI6_9MYCO</name>
<dbReference type="Proteomes" id="UP001055200">
    <property type="component" value="Chromosome"/>
</dbReference>
<evidence type="ECO:0000313" key="2">
    <source>
        <dbReference type="EMBL" id="ULN52385.1"/>
    </source>
</evidence>